<protein>
    <submittedName>
        <fullName evidence="4">Phospholipase</fullName>
    </submittedName>
</protein>
<dbReference type="Proteomes" id="UP000253410">
    <property type="component" value="Unassembled WGS sequence"/>
</dbReference>
<organism evidence="4 5">
    <name type="scientific">Chitinophaga flava</name>
    <dbReference type="NCBI Taxonomy" id="2259036"/>
    <lineage>
        <taxon>Bacteria</taxon>
        <taxon>Pseudomonadati</taxon>
        <taxon>Bacteroidota</taxon>
        <taxon>Chitinophagia</taxon>
        <taxon>Chitinophagales</taxon>
        <taxon>Chitinophagaceae</taxon>
        <taxon>Chitinophaga</taxon>
    </lineage>
</organism>
<dbReference type="InterPro" id="IPR003140">
    <property type="entry name" value="PLipase/COase/thioEstase"/>
</dbReference>
<keyword evidence="1" id="KW-0732">Signal</keyword>
<evidence type="ECO:0000256" key="2">
    <source>
        <dbReference type="ARBA" id="ARBA00022801"/>
    </source>
</evidence>
<dbReference type="PANTHER" id="PTHR43037">
    <property type="entry name" value="UNNAMED PRODUCT-RELATED"/>
    <property type="match status" value="1"/>
</dbReference>
<dbReference type="Pfam" id="PF02230">
    <property type="entry name" value="Abhydrolase_2"/>
    <property type="match status" value="1"/>
</dbReference>
<name>A0A365Y231_9BACT</name>
<dbReference type="SUPFAM" id="SSF53474">
    <property type="entry name" value="alpha/beta-Hydrolases"/>
    <property type="match status" value="1"/>
</dbReference>
<dbReference type="PROSITE" id="PS51257">
    <property type="entry name" value="PROKAR_LIPOPROTEIN"/>
    <property type="match status" value="1"/>
</dbReference>
<dbReference type="PANTHER" id="PTHR43037:SF5">
    <property type="entry name" value="FERULOYL ESTERASE"/>
    <property type="match status" value="1"/>
</dbReference>
<evidence type="ECO:0000259" key="3">
    <source>
        <dbReference type="Pfam" id="PF02230"/>
    </source>
</evidence>
<sequence>MKKRKIIFFSHVLVLGMFVLFSCSKSEKVTPINPAPPRDTFPQQTAGLTVDAISQPGSNITNYLLYIPDGYNSQTEKWPLVIFLHGVGEIGTNIDVLRNVGLPKVVKGKPFVMIAPQCRANWWNTDALESLYKTVVSKYHIDPSRVYLTGLSMGGMQTWDWAEAHPERFAAIVPIAGRGNVSLVGKIKDLPIWAFHSADDPTVSVSGSRDMVKALQALGSNVKYTEYPNGGHDSWTRAYATADLYTWMLKQKKQ</sequence>
<dbReference type="GO" id="GO:0016787">
    <property type="term" value="F:hydrolase activity"/>
    <property type="evidence" value="ECO:0007669"/>
    <property type="project" value="UniProtKB-KW"/>
</dbReference>
<keyword evidence="5" id="KW-1185">Reference proteome</keyword>
<comment type="caution">
    <text evidence="4">The sequence shown here is derived from an EMBL/GenBank/DDBJ whole genome shotgun (WGS) entry which is preliminary data.</text>
</comment>
<dbReference type="InterPro" id="IPR029058">
    <property type="entry name" value="AB_hydrolase_fold"/>
</dbReference>
<dbReference type="InterPro" id="IPR050955">
    <property type="entry name" value="Plant_Biomass_Hydrol_Est"/>
</dbReference>
<evidence type="ECO:0000313" key="5">
    <source>
        <dbReference type="Proteomes" id="UP000253410"/>
    </source>
</evidence>
<dbReference type="AlphaFoldDB" id="A0A365Y231"/>
<reference evidence="4 5" key="1">
    <citation type="submission" date="2018-05" db="EMBL/GenBank/DDBJ databases">
        <title>Chitinophaga sp. K3CV102501T nov., isolated from isolated from a monsoon evergreen broad-leaved forest soil.</title>
        <authorList>
            <person name="Lv Y."/>
        </authorList>
    </citation>
    <scope>NUCLEOTIDE SEQUENCE [LARGE SCALE GENOMIC DNA]</scope>
    <source>
        <strain evidence="4 5">GDMCC 1.1325</strain>
    </source>
</reference>
<keyword evidence="2" id="KW-0378">Hydrolase</keyword>
<accession>A0A365Y231</accession>
<proteinExistence type="predicted"/>
<evidence type="ECO:0000256" key="1">
    <source>
        <dbReference type="ARBA" id="ARBA00022729"/>
    </source>
</evidence>
<evidence type="ECO:0000313" key="4">
    <source>
        <dbReference type="EMBL" id="RBL92667.1"/>
    </source>
</evidence>
<gene>
    <name evidence="4" type="ORF">DF182_08835</name>
</gene>
<feature type="domain" description="Phospholipase/carboxylesterase/thioesterase" evidence="3">
    <location>
        <begin position="138"/>
        <end position="238"/>
    </location>
</feature>
<dbReference type="OrthoDB" id="9764953at2"/>
<dbReference type="Gene3D" id="3.40.50.1820">
    <property type="entry name" value="alpha/beta hydrolase"/>
    <property type="match status" value="1"/>
</dbReference>
<dbReference type="EMBL" id="QFFJ01000001">
    <property type="protein sequence ID" value="RBL92667.1"/>
    <property type="molecule type" value="Genomic_DNA"/>
</dbReference>